<evidence type="ECO:0000313" key="2">
    <source>
        <dbReference type="EMBL" id="AGF72974.1"/>
    </source>
</evidence>
<feature type="transmembrane region" description="Helical" evidence="1">
    <location>
        <begin position="20"/>
        <end position="39"/>
    </location>
</feature>
<reference evidence="2 3" key="1">
    <citation type="journal article" date="2012" name="Stand. Genomic Sci.">
        <title>Genome sequence of the halotolerant bacterium Corynebacterium halotolerans type strain YIM 70093(T) (= DSM 44683(T)).</title>
        <authorList>
            <person name="Ruckert C."/>
            <person name="Albersmeier A."/>
            <person name="Al-Dilaimi A."/>
            <person name="Niehaus K."/>
            <person name="Szczepanowski R."/>
            <person name="Kalinowski J."/>
        </authorList>
    </citation>
    <scope>NUCLEOTIDE SEQUENCE [LARGE SCALE GENOMIC DNA]</scope>
    <source>
        <strain evidence="2">YIM 70093</strain>
    </source>
</reference>
<gene>
    <name evidence="2" type="ORF">A605_09860</name>
</gene>
<organism evidence="2 3">
    <name type="scientific">Corynebacterium halotolerans YIM 70093 = DSM 44683</name>
    <dbReference type="NCBI Taxonomy" id="1121362"/>
    <lineage>
        <taxon>Bacteria</taxon>
        <taxon>Bacillati</taxon>
        <taxon>Actinomycetota</taxon>
        <taxon>Actinomycetes</taxon>
        <taxon>Mycobacteriales</taxon>
        <taxon>Corynebacteriaceae</taxon>
        <taxon>Corynebacterium</taxon>
    </lineage>
</organism>
<evidence type="ECO:0000313" key="3">
    <source>
        <dbReference type="Proteomes" id="UP000011723"/>
    </source>
</evidence>
<sequence>MTSPDRQGGRKYRSASVAPVILVLAIIFLATTIALARLVTEPLGAQGPPEDYCLPTTAQDCGCVSDAAARSGVTDTGDRELTAEQRGYREEEFTHDGVSSTYRVFTNGIDTSRPVGVVVRLHGDGAYEYEGSDQLASCLAAVATSYNMVLVQPLSPSDDRTWWTNLGENTRWLNALYRERISTLDDVDPELAWWMGYSGGAEMISYGLLPYAGHTITAGAIMTGGGGAPAAVLSAVPEEKKERLPLYWTTGTRDTGADPAAEFDALSAAREGAAFYRDQGFANVTTDFTRDDDHFTLDEVDVLHDVLAEAHPVDAVSPEPQTS</sequence>
<name>M1MZ73_9CORY</name>
<dbReference type="eggNOG" id="COG5479">
    <property type="taxonomic scope" value="Bacteria"/>
</dbReference>
<dbReference type="AlphaFoldDB" id="M1MZ73"/>
<dbReference type="SUPFAM" id="SSF53474">
    <property type="entry name" value="alpha/beta-Hydrolases"/>
    <property type="match status" value="1"/>
</dbReference>
<dbReference type="InterPro" id="IPR029058">
    <property type="entry name" value="AB_hydrolase_fold"/>
</dbReference>
<dbReference type="Gene3D" id="3.40.50.1820">
    <property type="entry name" value="alpha/beta hydrolase"/>
    <property type="match status" value="1"/>
</dbReference>
<dbReference type="Proteomes" id="UP000011723">
    <property type="component" value="Chromosome"/>
</dbReference>
<dbReference type="PATRIC" id="fig|1121362.3.peg.1995"/>
<keyword evidence="1" id="KW-0812">Transmembrane</keyword>
<dbReference type="RefSeq" id="WP_015401393.1">
    <property type="nucleotide sequence ID" value="NC_020302.1"/>
</dbReference>
<dbReference type="OrthoDB" id="4404863at2"/>
<keyword evidence="1" id="KW-0472">Membrane</keyword>
<dbReference type="KEGG" id="chn:A605_09860"/>
<accession>M1MZ73</accession>
<dbReference type="HOGENOM" id="CLU_057660_0_0_11"/>
<keyword evidence="3" id="KW-1185">Reference proteome</keyword>
<evidence type="ECO:0000256" key="1">
    <source>
        <dbReference type="SAM" id="Phobius"/>
    </source>
</evidence>
<protein>
    <submittedName>
        <fullName evidence="2">Uncharacterized protein</fullName>
    </submittedName>
</protein>
<dbReference type="EMBL" id="CP003697">
    <property type="protein sequence ID" value="AGF72974.1"/>
    <property type="molecule type" value="Genomic_DNA"/>
</dbReference>
<proteinExistence type="predicted"/>
<keyword evidence="1" id="KW-1133">Transmembrane helix</keyword>